<reference evidence="1" key="1">
    <citation type="submission" date="2020-05" db="EMBL/GenBank/DDBJ databases">
        <title>Nod-independent and nitrogen-fixing Bradyrhizobium aeschynomene sp. nov. isolated from nodules of Aeschynomene indica.</title>
        <authorList>
            <person name="Zhang Z."/>
        </authorList>
    </citation>
    <scope>NUCLEOTIDE SEQUENCE</scope>
    <source>
        <strain evidence="1">83012</strain>
    </source>
</reference>
<proteinExistence type="predicted"/>
<gene>
    <name evidence="1" type="ORF">HL667_05800</name>
</gene>
<name>A0ABX2CAW4_9BRAD</name>
<accession>A0ABX2CAW4</accession>
<evidence type="ECO:0000313" key="2">
    <source>
        <dbReference type="Proteomes" id="UP000886476"/>
    </source>
</evidence>
<dbReference type="RefSeq" id="WP_172109548.1">
    <property type="nucleotide sequence ID" value="NZ_JABFDM010000012.1"/>
</dbReference>
<organism evidence="1 2">
    <name type="scientific">Bradyrhizobium aeschynomenes</name>
    <dbReference type="NCBI Taxonomy" id="2734909"/>
    <lineage>
        <taxon>Bacteria</taxon>
        <taxon>Pseudomonadati</taxon>
        <taxon>Pseudomonadota</taxon>
        <taxon>Alphaproteobacteria</taxon>
        <taxon>Hyphomicrobiales</taxon>
        <taxon>Nitrobacteraceae</taxon>
        <taxon>Bradyrhizobium</taxon>
    </lineage>
</organism>
<dbReference type="EMBL" id="JABFDN010000001">
    <property type="protein sequence ID" value="NPU64507.1"/>
    <property type="molecule type" value="Genomic_DNA"/>
</dbReference>
<keyword evidence="2" id="KW-1185">Reference proteome</keyword>
<evidence type="ECO:0000313" key="1">
    <source>
        <dbReference type="EMBL" id="NPU64507.1"/>
    </source>
</evidence>
<protein>
    <recommendedName>
        <fullName evidence="3">Transcriptional regulator</fullName>
    </recommendedName>
</protein>
<comment type="caution">
    <text evidence="1">The sequence shown here is derived from an EMBL/GenBank/DDBJ whole genome shotgun (WGS) entry which is preliminary data.</text>
</comment>
<sequence length="70" mass="7766">MDAHDIDDPFSDLDLEKAIHLRWTLRDIKAHRLTLSPIADDDLSLLTERGLVEVSDGVPTLTEAGQDAIN</sequence>
<evidence type="ECO:0008006" key="3">
    <source>
        <dbReference type="Google" id="ProtNLM"/>
    </source>
</evidence>
<dbReference type="Proteomes" id="UP000886476">
    <property type="component" value="Unassembled WGS sequence"/>
</dbReference>